<dbReference type="Proteomes" id="UP000193642">
    <property type="component" value="Unassembled WGS sequence"/>
</dbReference>
<dbReference type="AlphaFoldDB" id="A0A1Y2C471"/>
<proteinExistence type="predicted"/>
<reference evidence="1 2" key="1">
    <citation type="submission" date="2016-07" db="EMBL/GenBank/DDBJ databases">
        <title>Pervasive Adenine N6-methylation of Active Genes in Fungi.</title>
        <authorList>
            <consortium name="DOE Joint Genome Institute"/>
            <person name="Mondo S.J."/>
            <person name="Dannebaum R.O."/>
            <person name="Kuo R.C."/>
            <person name="Labutti K."/>
            <person name="Haridas S."/>
            <person name="Kuo A."/>
            <person name="Salamov A."/>
            <person name="Ahrendt S.R."/>
            <person name="Lipzen A."/>
            <person name="Sullivan W."/>
            <person name="Andreopoulos W.B."/>
            <person name="Clum A."/>
            <person name="Lindquist E."/>
            <person name="Daum C."/>
            <person name="Ramamoorthy G.K."/>
            <person name="Gryganskyi A."/>
            <person name="Culley D."/>
            <person name="Magnuson J.K."/>
            <person name="James T.Y."/>
            <person name="O'Malley M.A."/>
            <person name="Stajich J.E."/>
            <person name="Spatafora J.W."/>
            <person name="Visel A."/>
            <person name="Grigoriev I.V."/>
        </authorList>
    </citation>
    <scope>NUCLEOTIDE SEQUENCE [LARGE SCALE GENOMIC DNA]</scope>
    <source>
        <strain evidence="1 2">JEL800</strain>
    </source>
</reference>
<sequence length="127" mass="14258">MAAPTPAVATISADEQQPIELKKYEETVEQPEQVDGKKKKNQHQLINDKLIQRAAIGVFLRSVSHGVSSGRPLSFQHDLGVGSRTRYPWKCEPFNDYVDRFAKIYDGVNTGQLNAQYQALNAKKMIV</sequence>
<protein>
    <submittedName>
        <fullName evidence="1">Uncharacterized protein</fullName>
    </submittedName>
</protein>
<gene>
    <name evidence="1" type="ORF">BCR33DRAFT_739380</name>
</gene>
<dbReference type="EMBL" id="MCGO01000030">
    <property type="protein sequence ID" value="ORY41830.1"/>
    <property type="molecule type" value="Genomic_DNA"/>
</dbReference>
<keyword evidence="2" id="KW-1185">Reference proteome</keyword>
<evidence type="ECO:0000313" key="1">
    <source>
        <dbReference type="EMBL" id="ORY41830.1"/>
    </source>
</evidence>
<accession>A0A1Y2C471</accession>
<evidence type="ECO:0000313" key="2">
    <source>
        <dbReference type="Proteomes" id="UP000193642"/>
    </source>
</evidence>
<organism evidence="1 2">
    <name type="scientific">Rhizoclosmatium globosum</name>
    <dbReference type="NCBI Taxonomy" id="329046"/>
    <lineage>
        <taxon>Eukaryota</taxon>
        <taxon>Fungi</taxon>
        <taxon>Fungi incertae sedis</taxon>
        <taxon>Chytridiomycota</taxon>
        <taxon>Chytridiomycota incertae sedis</taxon>
        <taxon>Chytridiomycetes</taxon>
        <taxon>Chytridiales</taxon>
        <taxon>Chytriomycetaceae</taxon>
        <taxon>Rhizoclosmatium</taxon>
    </lineage>
</organism>
<name>A0A1Y2C471_9FUNG</name>
<comment type="caution">
    <text evidence="1">The sequence shown here is derived from an EMBL/GenBank/DDBJ whole genome shotgun (WGS) entry which is preliminary data.</text>
</comment>